<name>A0A6C0AY59_9ZZZZ</name>
<feature type="region of interest" description="Disordered" evidence="2">
    <location>
        <begin position="304"/>
        <end position="326"/>
    </location>
</feature>
<evidence type="ECO:0000313" key="3">
    <source>
        <dbReference type="EMBL" id="QHS84171.1"/>
    </source>
</evidence>
<accession>A0A6C0AY59</accession>
<dbReference type="AlphaFoldDB" id="A0A6C0AY59"/>
<dbReference type="InterPro" id="IPR018247">
    <property type="entry name" value="EF_Hand_1_Ca_BS"/>
</dbReference>
<evidence type="ECO:0000256" key="2">
    <source>
        <dbReference type="SAM" id="MobiDB-lite"/>
    </source>
</evidence>
<evidence type="ECO:0008006" key="4">
    <source>
        <dbReference type="Google" id="ProtNLM"/>
    </source>
</evidence>
<keyword evidence="1" id="KW-0175">Coiled coil</keyword>
<reference evidence="3" key="1">
    <citation type="journal article" date="2020" name="Nature">
        <title>Giant virus diversity and host interactions through global metagenomics.</title>
        <authorList>
            <person name="Schulz F."/>
            <person name="Roux S."/>
            <person name="Paez-Espino D."/>
            <person name="Jungbluth S."/>
            <person name="Walsh D.A."/>
            <person name="Denef V.J."/>
            <person name="McMahon K.D."/>
            <person name="Konstantinidis K.T."/>
            <person name="Eloe-Fadrosh E.A."/>
            <person name="Kyrpides N.C."/>
            <person name="Woyke T."/>
        </authorList>
    </citation>
    <scope>NUCLEOTIDE SEQUENCE</scope>
    <source>
        <strain evidence="3">GVMAG-S-ERX555965-48</strain>
    </source>
</reference>
<protein>
    <recommendedName>
        <fullName evidence="4">EF-hand domain-containing protein</fullName>
    </recommendedName>
</protein>
<feature type="coiled-coil region" evidence="1">
    <location>
        <begin position="37"/>
        <end position="133"/>
    </location>
</feature>
<dbReference type="PROSITE" id="PS00018">
    <property type="entry name" value="EF_HAND_1"/>
    <property type="match status" value="1"/>
</dbReference>
<sequence length="340" mass="39439">MSSISANQCTIENPKGIMEKMLSNSEKILSILQEHLVKKKEEEKPNENNEAEEKAKKEAEEKARKEAEEKAKKEAEEKAKKEAEEKAKKEAEEKAKKEAEEKARKEAEEKAKKEAEEKAKKKAEEKAKEDNKKRYTDKDGNLVIETYSDYGLIEREVRNIKKEQLPNNYSSLNYYSPDNNITICRYIPESDNFLYQKETQTSIYGTNEVNNDYKMDYFNIENYSEVTGNITLVERLRDENSDGTIDSKEIYTFAEDGKEIVKLSIYRLDKDSGELVLNSSSGKLVSEENENEISRYDKEEINNYYTYGNPRPDNVKSTPKVEEKQTKSKVRVIIPSFMKD</sequence>
<feature type="region of interest" description="Disordered" evidence="2">
    <location>
        <begin position="37"/>
        <end position="133"/>
    </location>
</feature>
<dbReference type="EMBL" id="MN738773">
    <property type="protein sequence ID" value="QHS84171.1"/>
    <property type="molecule type" value="Genomic_DNA"/>
</dbReference>
<proteinExistence type="predicted"/>
<evidence type="ECO:0000256" key="1">
    <source>
        <dbReference type="SAM" id="Coils"/>
    </source>
</evidence>
<organism evidence="3">
    <name type="scientific">viral metagenome</name>
    <dbReference type="NCBI Taxonomy" id="1070528"/>
    <lineage>
        <taxon>unclassified sequences</taxon>
        <taxon>metagenomes</taxon>
        <taxon>organismal metagenomes</taxon>
    </lineage>
</organism>